<evidence type="ECO:0000313" key="7">
    <source>
        <dbReference type="EMBL" id="KAF9701032.1"/>
    </source>
</evidence>
<dbReference type="OrthoDB" id="10003116at2759"/>
<dbReference type="GO" id="GO:0005783">
    <property type="term" value="C:endoplasmic reticulum"/>
    <property type="evidence" value="ECO:0007669"/>
    <property type="project" value="TreeGrafter"/>
</dbReference>
<dbReference type="PANTHER" id="PTHR13396">
    <property type="entry name" value="NEDD4 FAMILY INTERACTING PROTEIN 1/2"/>
    <property type="match status" value="1"/>
</dbReference>
<dbReference type="AlphaFoldDB" id="A0A8H7MN00"/>
<dbReference type="GO" id="GO:0048471">
    <property type="term" value="C:perinuclear region of cytoplasm"/>
    <property type="evidence" value="ECO:0007669"/>
    <property type="project" value="TreeGrafter"/>
</dbReference>
<evidence type="ECO:0000313" key="8">
    <source>
        <dbReference type="Proteomes" id="UP000651452"/>
    </source>
</evidence>
<comment type="caution">
    <text evidence="7">The sequence shown here is derived from an EMBL/GenBank/DDBJ whole genome shotgun (WGS) entry which is preliminary data.</text>
</comment>
<keyword evidence="3 6" id="KW-1133">Transmembrane helix</keyword>
<dbReference type="EMBL" id="RZGK01000002">
    <property type="protein sequence ID" value="KAF9701032.1"/>
    <property type="molecule type" value="Genomic_DNA"/>
</dbReference>
<evidence type="ECO:0000256" key="1">
    <source>
        <dbReference type="ARBA" id="ARBA00004141"/>
    </source>
</evidence>
<accession>A0A8H7MN00</accession>
<dbReference type="GO" id="GO:0007034">
    <property type="term" value="P:vacuolar transport"/>
    <property type="evidence" value="ECO:0007669"/>
    <property type="project" value="InterPro"/>
</dbReference>
<dbReference type="GO" id="GO:0031398">
    <property type="term" value="P:positive regulation of protein ubiquitination"/>
    <property type="evidence" value="ECO:0007669"/>
    <property type="project" value="TreeGrafter"/>
</dbReference>
<sequence>MEAPGRATALGHETTDTPTCLRRLTDLLASSHCHCHCTCTCTCTRTRTRTCTRTQRSLLRFTPSLLTTCYPRRSTAAAEIPPSCRAKATKGCAASARRNRHARIANGLLTALQVAANDDADSPVTSLSAQQWPPASPPPSFHSRASSPTSRRLLSDDPLTQPQDRTLADTFDSDSDDDEDEDGRDDRQRLMRGNPHSDDDAPPPPGLQRRVTELPTFNTQAPASGRVYGGGNGGVWANLSAKPTRGEDVEEKPPTYEQAAADATPPYWETTILAPGTFGDEVFVEGLPVGSLFSFIWNAMISMSFQLVGFLLTYLLHTTHAAKNGSRAGLGITLVQFGFGFRSATLNPGGSSNDNPNQGFDGGIPSDPNAHDFNPDDVSSSAGGADAAASASASVTGSDWLAYGLMIVGWFILIKSVSDFIRARRHEQLVLQSPDRGLGVAVIAEGESPERSV</sequence>
<dbReference type="CDD" id="cd22212">
    <property type="entry name" value="NDFIP-like"/>
    <property type="match status" value="1"/>
</dbReference>
<evidence type="ECO:0000256" key="5">
    <source>
        <dbReference type="SAM" id="MobiDB-lite"/>
    </source>
</evidence>
<reference evidence="7" key="2">
    <citation type="submission" date="2020-09" db="EMBL/GenBank/DDBJ databases">
        <title>Reference genome assembly for Australian Ascochyta lentis isolate Al4.</title>
        <authorList>
            <person name="Lee R.C."/>
            <person name="Farfan-Caceres L.M."/>
            <person name="Debler J.W."/>
            <person name="Williams A.H."/>
            <person name="Henares B.M."/>
        </authorList>
    </citation>
    <scope>NUCLEOTIDE SEQUENCE</scope>
    <source>
        <strain evidence="7">Al4</strain>
    </source>
</reference>
<dbReference type="GO" id="GO:0005794">
    <property type="term" value="C:Golgi apparatus"/>
    <property type="evidence" value="ECO:0007669"/>
    <property type="project" value="TreeGrafter"/>
</dbReference>
<proteinExistence type="predicted"/>
<evidence type="ECO:0000256" key="4">
    <source>
        <dbReference type="ARBA" id="ARBA00023136"/>
    </source>
</evidence>
<feature type="transmembrane region" description="Helical" evidence="6">
    <location>
        <begin position="328"/>
        <end position="346"/>
    </location>
</feature>
<feature type="compositionally biased region" description="Basic and acidic residues" evidence="5">
    <location>
        <begin position="184"/>
        <end position="199"/>
    </location>
</feature>
<dbReference type="PANTHER" id="PTHR13396:SF5">
    <property type="entry name" value="NEDD4 FAMILY INTERACTING PROTEIN"/>
    <property type="match status" value="1"/>
</dbReference>
<feature type="compositionally biased region" description="Polar residues" evidence="5">
    <location>
        <begin position="348"/>
        <end position="358"/>
    </location>
</feature>
<name>A0A8H7MN00_9PLEO</name>
<feature type="region of interest" description="Disordered" evidence="5">
    <location>
        <begin position="122"/>
        <end position="210"/>
    </location>
</feature>
<keyword evidence="8" id="KW-1185">Reference proteome</keyword>
<reference evidence="7" key="1">
    <citation type="submission" date="2018-12" db="EMBL/GenBank/DDBJ databases">
        <authorList>
            <person name="Syme R.A."/>
            <person name="Farfan-Caceres L."/>
            <person name="Lichtenzveig J."/>
        </authorList>
    </citation>
    <scope>NUCLEOTIDE SEQUENCE</scope>
    <source>
        <strain evidence="7">Al4</strain>
    </source>
</reference>
<comment type="subcellular location">
    <subcellularLocation>
        <location evidence="1">Membrane</location>
        <topology evidence="1">Multi-pass membrane protein</topology>
    </subcellularLocation>
</comment>
<evidence type="ECO:0000256" key="6">
    <source>
        <dbReference type="SAM" id="Phobius"/>
    </source>
</evidence>
<gene>
    <name evidence="7" type="ORF">EKO04_000492</name>
</gene>
<evidence type="ECO:0000256" key="2">
    <source>
        <dbReference type="ARBA" id="ARBA00022692"/>
    </source>
</evidence>
<dbReference type="Proteomes" id="UP000651452">
    <property type="component" value="Unassembled WGS sequence"/>
</dbReference>
<feature type="region of interest" description="Disordered" evidence="5">
    <location>
        <begin position="348"/>
        <end position="382"/>
    </location>
</feature>
<feature type="compositionally biased region" description="Acidic residues" evidence="5">
    <location>
        <begin position="171"/>
        <end position="183"/>
    </location>
</feature>
<keyword evidence="2 6" id="KW-0812">Transmembrane</keyword>
<dbReference type="GO" id="GO:0030001">
    <property type="term" value="P:metal ion transport"/>
    <property type="evidence" value="ECO:0007669"/>
    <property type="project" value="InterPro"/>
</dbReference>
<feature type="transmembrane region" description="Helical" evidence="6">
    <location>
        <begin position="295"/>
        <end position="316"/>
    </location>
</feature>
<evidence type="ECO:0000256" key="3">
    <source>
        <dbReference type="ARBA" id="ARBA00022989"/>
    </source>
</evidence>
<evidence type="ECO:0008006" key="9">
    <source>
        <dbReference type="Google" id="ProtNLM"/>
    </source>
</evidence>
<keyword evidence="4 6" id="KW-0472">Membrane</keyword>
<dbReference type="Pfam" id="PF10176">
    <property type="entry name" value="NEDD4_Bsd2"/>
    <property type="match status" value="1"/>
</dbReference>
<organism evidence="7 8">
    <name type="scientific">Ascochyta lentis</name>
    <dbReference type="NCBI Taxonomy" id="205686"/>
    <lineage>
        <taxon>Eukaryota</taxon>
        <taxon>Fungi</taxon>
        <taxon>Dikarya</taxon>
        <taxon>Ascomycota</taxon>
        <taxon>Pezizomycotina</taxon>
        <taxon>Dothideomycetes</taxon>
        <taxon>Pleosporomycetidae</taxon>
        <taxon>Pleosporales</taxon>
        <taxon>Pleosporineae</taxon>
        <taxon>Didymellaceae</taxon>
        <taxon>Ascochyta</taxon>
    </lineage>
</organism>
<feature type="transmembrane region" description="Helical" evidence="6">
    <location>
        <begin position="400"/>
        <end position="418"/>
    </location>
</feature>
<dbReference type="GO" id="GO:0016020">
    <property type="term" value="C:membrane"/>
    <property type="evidence" value="ECO:0007669"/>
    <property type="project" value="UniProtKB-SubCell"/>
</dbReference>
<dbReference type="InterPro" id="IPR019325">
    <property type="entry name" value="NEDD4/Bsd2"/>
</dbReference>
<dbReference type="GO" id="GO:0006511">
    <property type="term" value="P:ubiquitin-dependent protein catabolic process"/>
    <property type="evidence" value="ECO:0007669"/>
    <property type="project" value="TreeGrafter"/>
</dbReference>
<protein>
    <recommendedName>
        <fullName evidence="9">Metal homeostatis protein bsd2</fullName>
    </recommendedName>
</protein>